<dbReference type="EMBL" id="FN554972">
    <property type="protein sequence ID" value="CBH14523.1"/>
    <property type="molecule type" value="Genomic_DNA"/>
</dbReference>
<evidence type="ECO:0000313" key="1">
    <source>
        <dbReference type="EMBL" id="CBH14523.1"/>
    </source>
</evidence>
<gene>
    <name evidence="1" type="ORF">TbgDal_IX5990</name>
</gene>
<organism evidence="1 2">
    <name type="scientific">Trypanosoma brucei gambiense (strain MHOM/CI/86/DAL972)</name>
    <dbReference type="NCBI Taxonomy" id="679716"/>
    <lineage>
        <taxon>Eukaryota</taxon>
        <taxon>Discoba</taxon>
        <taxon>Euglenozoa</taxon>
        <taxon>Kinetoplastea</taxon>
        <taxon>Metakinetoplastina</taxon>
        <taxon>Trypanosomatida</taxon>
        <taxon>Trypanosomatidae</taxon>
        <taxon>Trypanosoma</taxon>
    </lineage>
</organism>
<evidence type="ECO:0000313" key="2">
    <source>
        <dbReference type="Proteomes" id="UP000002316"/>
    </source>
</evidence>
<dbReference type="GeneID" id="23860629"/>
<dbReference type="RefSeq" id="XP_011776789.1">
    <property type="nucleotide sequence ID" value="XM_011778487.1"/>
</dbReference>
<dbReference type="AlphaFoldDB" id="C9ZYM4"/>
<sequence>MQLEPTPWVGRYLTSFRGTHHYSSQSGKFPVSFSFSFYAYAFEKITLASTKTPTQMQMKTGGTHSTEGHRIIGTHATRMDYVRIHGVFTRYTKQGLDPKYR</sequence>
<dbReference type="Proteomes" id="UP000002316">
    <property type="component" value="Chromosome 9"/>
</dbReference>
<name>C9ZYM4_TRYB9</name>
<proteinExistence type="predicted"/>
<protein>
    <submittedName>
        <fullName evidence="1">Uncharacterized protein</fullName>
    </submittedName>
</protein>
<dbReference type="KEGG" id="tbg:TbgDal_IX5990"/>
<reference evidence="2" key="1">
    <citation type="journal article" date="2010" name="PLoS Negl. Trop. Dis.">
        <title>The genome sequence of Trypanosoma brucei gambiense, causative agent of chronic human african trypanosomiasis.</title>
        <authorList>
            <person name="Jackson A.P."/>
            <person name="Sanders M."/>
            <person name="Berry A."/>
            <person name="McQuillan J."/>
            <person name="Aslett M.A."/>
            <person name="Quail M.A."/>
            <person name="Chukualim B."/>
            <person name="Capewell P."/>
            <person name="MacLeod A."/>
            <person name="Melville S.E."/>
            <person name="Gibson W."/>
            <person name="Barry J.D."/>
            <person name="Berriman M."/>
            <person name="Hertz-Fowler C."/>
        </authorList>
    </citation>
    <scope>NUCLEOTIDE SEQUENCE [LARGE SCALE GENOMIC DNA]</scope>
    <source>
        <strain evidence="2">MHOM/CI/86/DAL972</strain>
    </source>
</reference>
<accession>C9ZYM4</accession>